<comment type="caution">
    <text evidence="3">The sequence shown here is derived from an EMBL/GenBank/DDBJ whole genome shotgun (WGS) entry which is preliminary data.</text>
</comment>
<organism evidence="3 4">
    <name type="scientific">Rhypophila decipiens</name>
    <dbReference type="NCBI Taxonomy" id="261697"/>
    <lineage>
        <taxon>Eukaryota</taxon>
        <taxon>Fungi</taxon>
        <taxon>Dikarya</taxon>
        <taxon>Ascomycota</taxon>
        <taxon>Pezizomycotina</taxon>
        <taxon>Sordariomycetes</taxon>
        <taxon>Sordariomycetidae</taxon>
        <taxon>Sordariales</taxon>
        <taxon>Naviculisporaceae</taxon>
        <taxon>Rhypophila</taxon>
    </lineage>
</organism>
<keyword evidence="4" id="KW-1185">Reference proteome</keyword>
<dbReference type="Pfam" id="PF00651">
    <property type="entry name" value="BTB"/>
    <property type="match status" value="1"/>
</dbReference>
<evidence type="ECO:0000256" key="1">
    <source>
        <dbReference type="SAM" id="MobiDB-lite"/>
    </source>
</evidence>
<dbReference type="EMBL" id="MU858071">
    <property type="protein sequence ID" value="KAK4216207.1"/>
    <property type="molecule type" value="Genomic_DNA"/>
</dbReference>
<dbReference type="CDD" id="cd18186">
    <property type="entry name" value="BTB_POZ_ZBTB_KLHL-like"/>
    <property type="match status" value="1"/>
</dbReference>
<dbReference type="PROSITE" id="PS50097">
    <property type="entry name" value="BTB"/>
    <property type="match status" value="1"/>
</dbReference>
<evidence type="ECO:0000313" key="4">
    <source>
        <dbReference type="Proteomes" id="UP001301769"/>
    </source>
</evidence>
<dbReference type="InterPro" id="IPR011333">
    <property type="entry name" value="SKP1/BTB/POZ_sf"/>
</dbReference>
<protein>
    <recommendedName>
        <fullName evidence="2">BTB domain-containing protein</fullName>
    </recommendedName>
</protein>
<dbReference type="Gene3D" id="3.30.710.10">
    <property type="entry name" value="Potassium Channel Kv1.1, Chain A"/>
    <property type="match status" value="1"/>
</dbReference>
<feature type="non-terminal residue" evidence="3">
    <location>
        <position position="1"/>
    </location>
</feature>
<proteinExistence type="predicted"/>
<name>A0AAN6YHG5_9PEZI</name>
<feature type="domain" description="BTB" evidence="2">
    <location>
        <begin position="4"/>
        <end position="67"/>
    </location>
</feature>
<dbReference type="InterPro" id="IPR000210">
    <property type="entry name" value="BTB/POZ_dom"/>
</dbReference>
<feature type="region of interest" description="Disordered" evidence="1">
    <location>
        <begin position="224"/>
        <end position="248"/>
    </location>
</feature>
<dbReference type="AlphaFoldDB" id="A0AAN6YHG5"/>
<reference evidence="3" key="1">
    <citation type="journal article" date="2023" name="Mol. Phylogenet. Evol.">
        <title>Genome-scale phylogeny and comparative genomics of the fungal order Sordariales.</title>
        <authorList>
            <person name="Hensen N."/>
            <person name="Bonometti L."/>
            <person name="Westerberg I."/>
            <person name="Brannstrom I.O."/>
            <person name="Guillou S."/>
            <person name="Cros-Aarteil S."/>
            <person name="Calhoun S."/>
            <person name="Haridas S."/>
            <person name="Kuo A."/>
            <person name="Mondo S."/>
            <person name="Pangilinan J."/>
            <person name="Riley R."/>
            <person name="LaButti K."/>
            <person name="Andreopoulos B."/>
            <person name="Lipzen A."/>
            <person name="Chen C."/>
            <person name="Yan M."/>
            <person name="Daum C."/>
            <person name="Ng V."/>
            <person name="Clum A."/>
            <person name="Steindorff A."/>
            <person name="Ohm R.A."/>
            <person name="Martin F."/>
            <person name="Silar P."/>
            <person name="Natvig D.O."/>
            <person name="Lalanne C."/>
            <person name="Gautier V."/>
            <person name="Ament-Velasquez S.L."/>
            <person name="Kruys A."/>
            <person name="Hutchinson M.I."/>
            <person name="Powell A.J."/>
            <person name="Barry K."/>
            <person name="Miller A.N."/>
            <person name="Grigoriev I.V."/>
            <person name="Debuchy R."/>
            <person name="Gladieux P."/>
            <person name="Hiltunen Thoren M."/>
            <person name="Johannesson H."/>
        </authorList>
    </citation>
    <scope>NUCLEOTIDE SEQUENCE</scope>
    <source>
        <strain evidence="3">PSN293</strain>
    </source>
</reference>
<accession>A0AAN6YHG5</accession>
<dbReference type="PANTHER" id="PTHR47843">
    <property type="entry name" value="BTB DOMAIN-CONTAINING PROTEIN-RELATED"/>
    <property type="match status" value="1"/>
</dbReference>
<evidence type="ECO:0000313" key="3">
    <source>
        <dbReference type="EMBL" id="KAK4216207.1"/>
    </source>
</evidence>
<evidence type="ECO:0000259" key="2">
    <source>
        <dbReference type="PROSITE" id="PS50097"/>
    </source>
</evidence>
<dbReference type="Proteomes" id="UP001301769">
    <property type="component" value="Unassembled WGS sequence"/>
</dbReference>
<gene>
    <name evidence="3" type="ORF">QBC37DRAFT_280076</name>
</gene>
<dbReference type="PANTHER" id="PTHR47843:SF2">
    <property type="entry name" value="BTB DOMAIN-CONTAINING PROTEIN"/>
    <property type="match status" value="1"/>
</dbReference>
<dbReference type="SUPFAM" id="SSF54695">
    <property type="entry name" value="POZ domain"/>
    <property type="match status" value="1"/>
</dbReference>
<sequence>SWLTDRIVTVHVGPEEKKWAVHAKLLCSKSMFFDRHFNGDANQDPNEELFLPHEDPKLFALLVRWLYGTAFANSGGTRIFRFAPPDGKDVTVRDYIGLYILGEKIEIMGVKNAAIDALYAYFGPDAEKAGPDDIRHPDLTDVRYAFDNTTPDSHMRRLLIAHALFYLFGKKRRGAPLPTAWEEVLSNNGEIAWAMIKMLSDWKWVMGSNVPDMKIKARQEFHERPYVPPPPGLAPGEQVIKTETRDEE</sequence>
<reference evidence="3" key="2">
    <citation type="submission" date="2023-05" db="EMBL/GenBank/DDBJ databases">
        <authorList>
            <consortium name="Lawrence Berkeley National Laboratory"/>
            <person name="Steindorff A."/>
            <person name="Hensen N."/>
            <person name="Bonometti L."/>
            <person name="Westerberg I."/>
            <person name="Brannstrom I.O."/>
            <person name="Guillou S."/>
            <person name="Cros-Aarteil S."/>
            <person name="Calhoun S."/>
            <person name="Haridas S."/>
            <person name="Kuo A."/>
            <person name="Mondo S."/>
            <person name="Pangilinan J."/>
            <person name="Riley R."/>
            <person name="Labutti K."/>
            <person name="Andreopoulos B."/>
            <person name="Lipzen A."/>
            <person name="Chen C."/>
            <person name="Yanf M."/>
            <person name="Daum C."/>
            <person name="Ng V."/>
            <person name="Clum A."/>
            <person name="Ohm R."/>
            <person name="Martin F."/>
            <person name="Silar P."/>
            <person name="Natvig D."/>
            <person name="Lalanne C."/>
            <person name="Gautier V."/>
            <person name="Ament-Velasquez S.L."/>
            <person name="Kruys A."/>
            <person name="Hutchinson M.I."/>
            <person name="Powell A.J."/>
            <person name="Barry K."/>
            <person name="Miller A.N."/>
            <person name="Grigoriev I.V."/>
            <person name="Debuchy R."/>
            <person name="Gladieux P."/>
            <person name="Thoren M.H."/>
            <person name="Johannesson H."/>
        </authorList>
    </citation>
    <scope>NUCLEOTIDE SEQUENCE</scope>
    <source>
        <strain evidence="3">PSN293</strain>
    </source>
</reference>